<keyword evidence="3 5" id="KW-0687">Ribonucleoprotein</keyword>
<evidence type="ECO:0000313" key="6">
    <source>
        <dbReference type="EMBL" id="KIX84642.1"/>
    </source>
</evidence>
<dbReference type="AlphaFoldDB" id="A0A0D6XAE5"/>
<name>A0A0D6XAE5_THEFI</name>
<dbReference type="PANTHER" id="PTHR43168">
    <property type="entry name" value="50S RIBOSOMAL PROTEIN L33, CHLOROPLASTIC"/>
    <property type="match status" value="1"/>
</dbReference>
<dbReference type="SUPFAM" id="SSF57829">
    <property type="entry name" value="Zn-binding ribosomal proteins"/>
    <property type="match status" value="1"/>
</dbReference>
<evidence type="ECO:0000256" key="1">
    <source>
        <dbReference type="ARBA" id="ARBA00007596"/>
    </source>
</evidence>
<evidence type="ECO:0000313" key="7">
    <source>
        <dbReference type="Proteomes" id="UP000030364"/>
    </source>
</evidence>
<dbReference type="InterPro" id="IPR001705">
    <property type="entry name" value="Ribosomal_bL33"/>
</dbReference>
<dbReference type="PROSITE" id="PS00582">
    <property type="entry name" value="RIBOSOMAL_L33"/>
    <property type="match status" value="1"/>
</dbReference>
<dbReference type="InterPro" id="IPR018264">
    <property type="entry name" value="Ribosomal_bL33_CS"/>
</dbReference>
<evidence type="ECO:0000256" key="3">
    <source>
        <dbReference type="ARBA" id="ARBA00023274"/>
    </source>
</evidence>
<dbReference type="GO" id="GO:0005737">
    <property type="term" value="C:cytoplasm"/>
    <property type="evidence" value="ECO:0007669"/>
    <property type="project" value="UniProtKB-ARBA"/>
</dbReference>
<dbReference type="NCBIfam" id="NF001764">
    <property type="entry name" value="PRK00504.1"/>
    <property type="match status" value="1"/>
</dbReference>
<dbReference type="GO" id="GO:0005840">
    <property type="term" value="C:ribosome"/>
    <property type="evidence" value="ECO:0007669"/>
    <property type="project" value="UniProtKB-KW"/>
</dbReference>
<reference evidence="6 7" key="1">
    <citation type="journal article" date="2015" name="Genome Announc.">
        <title>Draft Genome Sequence of the Thermophile Thermus filiformis ATCC 43280, Producer of Carotenoid-(Di)glucoside-Branched Fatty Acid (Di)esters and Source of Hyperthermostable Enzymes of Biotechnological Interest.</title>
        <authorList>
            <person name="Mandelli F."/>
            <person name="Oliveira Ramires B."/>
            <person name="Couger M.B."/>
            <person name="Paixao D.A."/>
            <person name="Camilo C.M."/>
            <person name="Polikarpov I."/>
            <person name="Prade R."/>
            <person name="Riano-Pachon D.M."/>
            <person name="Squina F.M."/>
        </authorList>
    </citation>
    <scope>NUCLEOTIDE SEQUENCE [LARGE SCALE GENOMIC DNA]</scope>
    <source>
        <strain evidence="6 7">ATCC 43280</strain>
    </source>
</reference>
<sequence length="54" mass="6480">MASEVRIKILLECTECKRRNYATEKNKRNTTGKLELRKYCPWCDRHTVHKEVKA</sequence>
<evidence type="ECO:0000256" key="4">
    <source>
        <dbReference type="ARBA" id="ARBA00035176"/>
    </source>
</evidence>
<comment type="caution">
    <text evidence="6">The sequence shown here is derived from an EMBL/GenBank/DDBJ whole genome shotgun (WGS) entry which is preliminary data.</text>
</comment>
<dbReference type="EMBL" id="JPSL02000038">
    <property type="protein sequence ID" value="KIX84642.1"/>
    <property type="molecule type" value="Genomic_DNA"/>
</dbReference>
<dbReference type="Pfam" id="PF00471">
    <property type="entry name" value="Ribosomal_L33"/>
    <property type="match status" value="1"/>
</dbReference>
<evidence type="ECO:0000256" key="5">
    <source>
        <dbReference type="HAMAP-Rule" id="MF_00294"/>
    </source>
</evidence>
<protein>
    <recommendedName>
        <fullName evidence="4 5">Large ribosomal subunit protein bL33</fullName>
    </recommendedName>
</protein>
<dbReference type="PANTHER" id="PTHR43168:SF2">
    <property type="entry name" value="LARGE RIBOSOMAL SUBUNIT PROTEIN BL33C"/>
    <property type="match status" value="1"/>
</dbReference>
<evidence type="ECO:0000256" key="2">
    <source>
        <dbReference type="ARBA" id="ARBA00022980"/>
    </source>
</evidence>
<dbReference type="Proteomes" id="UP000030364">
    <property type="component" value="Unassembled WGS sequence"/>
</dbReference>
<dbReference type="NCBIfam" id="TIGR01023">
    <property type="entry name" value="rpmG_bact"/>
    <property type="match status" value="1"/>
</dbReference>
<dbReference type="RefSeq" id="WP_038063296.1">
    <property type="nucleotide sequence ID" value="NZ_JPSL02000038.1"/>
</dbReference>
<dbReference type="InterPro" id="IPR038584">
    <property type="entry name" value="Ribosomal_bL33_sf"/>
</dbReference>
<keyword evidence="7" id="KW-1185">Reference proteome</keyword>
<dbReference type="GO" id="GO:0003735">
    <property type="term" value="F:structural constituent of ribosome"/>
    <property type="evidence" value="ECO:0007669"/>
    <property type="project" value="InterPro"/>
</dbReference>
<dbReference type="GO" id="GO:1990904">
    <property type="term" value="C:ribonucleoprotein complex"/>
    <property type="evidence" value="ECO:0007669"/>
    <property type="project" value="UniProtKB-KW"/>
</dbReference>
<dbReference type="HAMAP" id="MF_00294">
    <property type="entry name" value="Ribosomal_bL33"/>
    <property type="match status" value="1"/>
</dbReference>
<dbReference type="STRING" id="276.THFILI_05705"/>
<gene>
    <name evidence="5" type="primary">rpmG</name>
    <name evidence="6" type="ORF">THFILI_05705</name>
</gene>
<dbReference type="NCBIfam" id="NF001860">
    <property type="entry name" value="PRK00595.1"/>
    <property type="match status" value="1"/>
</dbReference>
<accession>A0A0D6XAE5</accession>
<keyword evidence="2 5" id="KW-0689">Ribosomal protein</keyword>
<dbReference type="InterPro" id="IPR011332">
    <property type="entry name" value="Ribosomal_zn-bd"/>
</dbReference>
<comment type="similarity">
    <text evidence="1 5">Belongs to the bacterial ribosomal protein bL33 family.</text>
</comment>
<organism evidence="6 7">
    <name type="scientific">Thermus filiformis</name>
    <dbReference type="NCBI Taxonomy" id="276"/>
    <lineage>
        <taxon>Bacteria</taxon>
        <taxon>Thermotogati</taxon>
        <taxon>Deinococcota</taxon>
        <taxon>Deinococci</taxon>
        <taxon>Thermales</taxon>
        <taxon>Thermaceae</taxon>
        <taxon>Thermus</taxon>
    </lineage>
</organism>
<dbReference type="Gene3D" id="2.20.28.120">
    <property type="entry name" value="Ribosomal protein L33"/>
    <property type="match status" value="1"/>
</dbReference>
<proteinExistence type="inferred from homology"/>
<dbReference type="GO" id="GO:0006412">
    <property type="term" value="P:translation"/>
    <property type="evidence" value="ECO:0007669"/>
    <property type="project" value="UniProtKB-UniRule"/>
</dbReference>
<dbReference type="OrthoDB" id="9801333at2"/>